<dbReference type="EMBL" id="CM023486">
    <property type="protein sequence ID" value="KAH6928170.1"/>
    <property type="molecule type" value="Genomic_DNA"/>
</dbReference>
<organism evidence="1 2">
    <name type="scientific">Hyalomma asiaticum</name>
    <name type="common">Tick</name>
    <dbReference type="NCBI Taxonomy" id="266040"/>
    <lineage>
        <taxon>Eukaryota</taxon>
        <taxon>Metazoa</taxon>
        <taxon>Ecdysozoa</taxon>
        <taxon>Arthropoda</taxon>
        <taxon>Chelicerata</taxon>
        <taxon>Arachnida</taxon>
        <taxon>Acari</taxon>
        <taxon>Parasitiformes</taxon>
        <taxon>Ixodida</taxon>
        <taxon>Ixodoidea</taxon>
        <taxon>Ixodidae</taxon>
        <taxon>Hyalomminae</taxon>
        <taxon>Hyalomma</taxon>
    </lineage>
</organism>
<protein>
    <submittedName>
        <fullName evidence="1">Uncharacterized protein</fullName>
    </submittedName>
</protein>
<evidence type="ECO:0000313" key="2">
    <source>
        <dbReference type="Proteomes" id="UP000821845"/>
    </source>
</evidence>
<evidence type="ECO:0000313" key="1">
    <source>
        <dbReference type="EMBL" id="KAH6928170.1"/>
    </source>
</evidence>
<gene>
    <name evidence="1" type="ORF">HPB50_012360</name>
</gene>
<comment type="caution">
    <text evidence="1">The sequence shown here is derived from an EMBL/GenBank/DDBJ whole genome shotgun (WGS) entry which is preliminary data.</text>
</comment>
<dbReference type="Proteomes" id="UP000821845">
    <property type="component" value="Chromosome 6"/>
</dbReference>
<sequence>MWRFLRGCRSAPSGRIYHRAPVGALGGVSALRELGSLHQRPPRPALAVLSRERGKTMRNNVAVAACQRFLRARRGRGRDRRKERKIGDTLQTRNLVYSTGYATTTVESALHSKNVVLRVTIPSGDRQVNELQPERRKTPHLKSGDEVDQASHKASWK</sequence>
<keyword evidence="2" id="KW-1185">Reference proteome</keyword>
<reference evidence="1" key="1">
    <citation type="submission" date="2020-05" db="EMBL/GenBank/DDBJ databases">
        <title>Large-scale comparative analyses of tick genomes elucidate their genetic diversity and vector capacities.</title>
        <authorList>
            <person name="Jia N."/>
            <person name="Wang J."/>
            <person name="Shi W."/>
            <person name="Du L."/>
            <person name="Sun Y."/>
            <person name="Zhan W."/>
            <person name="Jiang J."/>
            <person name="Wang Q."/>
            <person name="Zhang B."/>
            <person name="Ji P."/>
            <person name="Sakyi L.B."/>
            <person name="Cui X."/>
            <person name="Yuan T."/>
            <person name="Jiang B."/>
            <person name="Yang W."/>
            <person name="Lam T.T.-Y."/>
            <person name="Chang Q."/>
            <person name="Ding S."/>
            <person name="Wang X."/>
            <person name="Zhu J."/>
            <person name="Ruan X."/>
            <person name="Zhao L."/>
            <person name="Wei J."/>
            <person name="Que T."/>
            <person name="Du C."/>
            <person name="Cheng J."/>
            <person name="Dai P."/>
            <person name="Han X."/>
            <person name="Huang E."/>
            <person name="Gao Y."/>
            <person name="Liu J."/>
            <person name="Shao H."/>
            <person name="Ye R."/>
            <person name="Li L."/>
            <person name="Wei W."/>
            <person name="Wang X."/>
            <person name="Wang C."/>
            <person name="Yang T."/>
            <person name="Huo Q."/>
            <person name="Li W."/>
            <person name="Guo W."/>
            <person name="Chen H."/>
            <person name="Zhou L."/>
            <person name="Ni X."/>
            <person name="Tian J."/>
            <person name="Zhou Y."/>
            <person name="Sheng Y."/>
            <person name="Liu T."/>
            <person name="Pan Y."/>
            <person name="Xia L."/>
            <person name="Li J."/>
            <person name="Zhao F."/>
            <person name="Cao W."/>
        </authorList>
    </citation>
    <scope>NUCLEOTIDE SEQUENCE</scope>
    <source>
        <strain evidence="1">Hyas-2018</strain>
    </source>
</reference>
<accession>A0ACB7S0M0</accession>
<proteinExistence type="predicted"/>
<name>A0ACB7S0M0_HYAAI</name>